<name>A0A2H0R9U6_UNCKA</name>
<organism evidence="2 3">
    <name type="scientific">candidate division WWE3 bacterium CG10_big_fil_rev_8_21_14_0_10_32_10</name>
    <dbReference type="NCBI Taxonomy" id="1975090"/>
    <lineage>
        <taxon>Bacteria</taxon>
        <taxon>Katanobacteria</taxon>
    </lineage>
</organism>
<keyword evidence="1" id="KW-1133">Transmembrane helix</keyword>
<sequence length="67" mass="8297">MIKNILKKLKPQPTEAMWCVTLTIMNMTTWHVWRPQSTWMFYFSLLLYPLFYVFSKLFLNKIHQNKR</sequence>
<dbReference type="AlphaFoldDB" id="A0A2H0R9U6"/>
<comment type="caution">
    <text evidence="2">The sequence shown here is derived from an EMBL/GenBank/DDBJ whole genome shotgun (WGS) entry which is preliminary data.</text>
</comment>
<evidence type="ECO:0000256" key="1">
    <source>
        <dbReference type="SAM" id="Phobius"/>
    </source>
</evidence>
<dbReference type="Proteomes" id="UP000230214">
    <property type="component" value="Unassembled WGS sequence"/>
</dbReference>
<protein>
    <submittedName>
        <fullName evidence="2">Uncharacterized protein</fullName>
    </submittedName>
</protein>
<evidence type="ECO:0000313" key="3">
    <source>
        <dbReference type="Proteomes" id="UP000230214"/>
    </source>
</evidence>
<dbReference type="EMBL" id="PCXU01000029">
    <property type="protein sequence ID" value="PIR43311.1"/>
    <property type="molecule type" value="Genomic_DNA"/>
</dbReference>
<keyword evidence="1" id="KW-0812">Transmembrane</keyword>
<keyword evidence="1" id="KW-0472">Membrane</keyword>
<accession>A0A2H0R9U6</accession>
<feature type="transmembrane region" description="Helical" evidence="1">
    <location>
        <begin position="39"/>
        <end position="59"/>
    </location>
</feature>
<feature type="transmembrane region" description="Helical" evidence="1">
    <location>
        <begin position="16"/>
        <end position="33"/>
    </location>
</feature>
<evidence type="ECO:0000313" key="2">
    <source>
        <dbReference type="EMBL" id="PIR43311.1"/>
    </source>
</evidence>
<gene>
    <name evidence="2" type="ORF">COV24_03575</name>
</gene>
<reference evidence="2 3" key="1">
    <citation type="submission" date="2017-09" db="EMBL/GenBank/DDBJ databases">
        <title>Depth-based differentiation of microbial function through sediment-hosted aquifers and enrichment of novel symbionts in the deep terrestrial subsurface.</title>
        <authorList>
            <person name="Probst A.J."/>
            <person name="Ladd B."/>
            <person name="Jarett J.K."/>
            <person name="Geller-Mcgrath D.E."/>
            <person name="Sieber C.M."/>
            <person name="Emerson J.B."/>
            <person name="Anantharaman K."/>
            <person name="Thomas B.C."/>
            <person name="Malmstrom R."/>
            <person name="Stieglmeier M."/>
            <person name="Klingl A."/>
            <person name="Woyke T."/>
            <person name="Ryan C.M."/>
            <person name="Banfield J.F."/>
        </authorList>
    </citation>
    <scope>NUCLEOTIDE SEQUENCE [LARGE SCALE GENOMIC DNA]</scope>
    <source>
        <strain evidence="2">CG10_big_fil_rev_8_21_14_0_10_32_10</strain>
    </source>
</reference>
<proteinExistence type="predicted"/>